<comment type="similarity">
    <text evidence="1">Belongs to the PC-esterase family. TBL subfamily.</text>
</comment>
<feature type="region of interest" description="Disordered" evidence="2">
    <location>
        <begin position="250"/>
        <end position="309"/>
    </location>
</feature>
<dbReference type="InterPro" id="IPR036514">
    <property type="entry name" value="SGNH_hydro_sf"/>
</dbReference>
<dbReference type="SUPFAM" id="SSF52266">
    <property type="entry name" value="SGNH hydrolase"/>
    <property type="match status" value="1"/>
</dbReference>
<proteinExistence type="inferred from homology"/>
<dbReference type="PANTHER" id="PTHR14469:SF0">
    <property type="entry name" value="FAMILY WITH SEQUENCE SIMILARITY 113"/>
    <property type="match status" value="1"/>
</dbReference>
<dbReference type="Gene3D" id="3.40.50.1110">
    <property type="entry name" value="SGNH hydrolase"/>
    <property type="match status" value="1"/>
</dbReference>
<evidence type="ECO:0000256" key="2">
    <source>
        <dbReference type="SAM" id="MobiDB-lite"/>
    </source>
</evidence>
<dbReference type="Pfam" id="PF13839">
    <property type="entry name" value="PC-Esterase"/>
    <property type="match status" value="1"/>
</dbReference>
<comment type="caution">
    <text evidence="4">The sequence shown here is derived from an EMBL/GenBank/DDBJ whole genome shotgun (WGS) entry which is preliminary data.</text>
</comment>
<accession>A0A815VAA6</accession>
<evidence type="ECO:0000313" key="5">
    <source>
        <dbReference type="Proteomes" id="UP000663845"/>
    </source>
</evidence>
<feature type="compositionally biased region" description="Basic and acidic residues" evidence="2">
    <location>
        <begin position="285"/>
        <end position="307"/>
    </location>
</feature>
<organism evidence="4 5">
    <name type="scientific">Adineta steineri</name>
    <dbReference type="NCBI Taxonomy" id="433720"/>
    <lineage>
        <taxon>Eukaryota</taxon>
        <taxon>Metazoa</taxon>
        <taxon>Spiralia</taxon>
        <taxon>Gnathifera</taxon>
        <taxon>Rotifera</taxon>
        <taxon>Eurotatoria</taxon>
        <taxon>Bdelloidea</taxon>
        <taxon>Adinetida</taxon>
        <taxon>Adinetidae</taxon>
        <taxon>Adineta</taxon>
    </lineage>
</organism>
<dbReference type="PANTHER" id="PTHR14469">
    <property type="entry name" value="SARCOMA ANTIGEN NY-SAR-23"/>
    <property type="match status" value="1"/>
</dbReference>
<sequence length="327" mass="38292">MTDTISVQKLLDIFQNKRVLIVGDSIMRDVYRDLCCLLTNNSRLLQETELMYNRHNLRNNSLFGDQVHSFHINRMNSTFNIEKRVLQSDAFKYYVCYNFSSRIWNNQMNNLLLSMKHYNFIIVQSFIWDMSRYNDHDGSIYLMNLDLFLSKLHEMNKKIIWILLPPSGTNKADHINNALTKLSPIIIETVEKYKVNLLNLSTCLPNDIHIRHNDGIHFTPYGHRLITEKLADIMVQVPQGYSTADTDNVSSLNNNNNNVSTAPSYPSRRFNQGYRNFHPHHNRRKFDNNHQNKSETDSNQKRIKLDPADTDNFGRAFGLAWKTFTSL</sequence>
<dbReference type="InterPro" id="IPR026057">
    <property type="entry name" value="TBL_C"/>
</dbReference>
<dbReference type="CDD" id="cd00229">
    <property type="entry name" value="SGNH_hydrolase"/>
    <property type="match status" value="1"/>
</dbReference>
<evidence type="ECO:0000256" key="1">
    <source>
        <dbReference type="ARBA" id="ARBA00007727"/>
    </source>
</evidence>
<dbReference type="EMBL" id="CAJNOG010003228">
    <property type="protein sequence ID" value="CAF1527876.1"/>
    <property type="molecule type" value="Genomic_DNA"/>
</dbReference>
<feature type="domain" description="Trichome birefringence-like C-terminal" evidence="3">
    <location>
        <begin position="7"/>
        <end position="128"/>
    </location>
</feature>
<gene>
    <name evidence="4" type="ORF">JYZ213_LOCUS44959</name>
</gene>
<dbReference type="GO" id="GO:0016740">
    <property type="term" value="F:transferase activity"/>
    <property type="evidence" value="ECO:0007669"/>
    <property type="project" value="InterPro"/>
</dbReference>
<reference evidence="4" key="1">
    <citation type="submission" date="2021-02" db="EMBL/GenBank/DDBJ databases">
        <authorList>
            <person name="Nowell W R."/>
        </authorList>
    </citation>
    <scope>NUCLEOTIDE SEQUENCE</scope>
</reference>
<evidence type="ECO:0000313" key="4">
    <source>
        <dbReference type="EMBL" id="CAF1527876.1"/>
    </source>
</evidence>
<evidence type="ECO:0000259" key="3">
    <source>
        <dbReference type="Pfam" id="PF13839"/>
    </source>
</evidence>
<dbReference type="Proteomes" id="UP000663845">
    <property type="component" value="Unassembled WGS sequence"/>
</dbReference>
<name>A0A815VAA6_9BILA</name>
<dbReference type="AlphaFoldDB" id="A0A815VAA6"/>
<protein>
    <recommendedName>
        <fullName evidence="3">Trichome birefringence-like C-terminal domain-containing protein</fullName>
    </recommendedName>
</protein>
<feature type="compositionally biased region" description="Polar residues" evidence="2">
    <location>
        <begin position="261"/>
        <end position="274"/>
    </location>
</feature>
<feature type="compositionally biased region" description="Low complexity" evidence="2">
    <location>
        <begin position="250"/>
        <end position="260"/>
    </location>
</feature>